<gene>
    <name evidence="2" type="ORF">ACFQ4G_16355</name>
</gene>
<dbReference type="Pfam" id="PF11154">
    <property type="entry name" value="DUF2934"/>
    <property type="match status" value="1"/>
</dbReference>
<protein>
    <submittedName>
        <fullName evidence="2">DUF2934 domain-containing protein</fullName>
    </submittedName>
</protein>
<dbReference type="EMBL" id="JBHTND010000024">
    <property type="protein sequence ID" value="MFD1303145.1"/>
    <property type="molecule type" value="Genomic_DNA"/>
</dbReference>
<evidence type="ECO:0000313" key="2">
    <source>
        <dbReference type="EMBL" id="MFD1303145.1"/>
    </source>
</evidence>
<dbReference type="InterPro" id="IPR021327">
    <property type="entry name" value="DUF2934"/>
</dbReference>
<dbReference type="Proteomes" id="UP001597176">
    <property type="component" value="Unassembled WGS sequence"/>
</dbReference>
<keyword evidence="3" id="KW-1185">Reference proteome</keyword>
<organism evidence="2 3">
    <name type="scientific">Methylobacterium marchantiae</name>
    <dbReference type="NCBI Taxonomy" id="600331"/>
    <lineage>
        <taxon>Bacteria</taxon>
        <taxon>Pseudomonadati</taxon>
        <taxon>Pseudomonadota</taxon>
        <taxon>Alphaproteobacteria</taxon>
        <taxon>Hyphomicrobiales</taxon>
        <taxon>Methylobacteriaceae</taxon>
        <taxon>Methylobacterium</taxon>
    </lineage>
</organism>
<feature type="compositionally biased region" description="Low complexity" evidence="1">
    <location>
        <begin position="96"/>
        <end position="127"/>
    </location>
</feature>
<name>A0ABW3X2V4_9HYPH</name>
<feature type="compositionally biased region" description="Low complexity" evidence="1">
    <location>
        <begin position="70"/>
        <end position="84"/>
    </location>
</feature>
<reference evidence="3" key="1">
    <citation type="journal article" date="2019" name="Int. J. Syst. Evol. Microbiol.">
        <title>The Global Catalogue of Microorganisms (GCM) 10K type strain sequencing project: providing services to taxonomists for standard genome sequencing and annotation.</title>
        <authorList>
            <consortium name="The Broad Institute Genomics Platform"/>
            <consortium name="The Broad Institute Genome Sequencing Center for Infectious Disease"/>
            <person name="Wu L."/>
            <person name="Ma J."/>
        </authorList>
    </citation>
    <scope>NUCLEOTIDE SEQUENCE [LARGE SCALE GENOMIC DNA]</scope>
    <source>
        <strain evidence="3">CCUG 56108</strain>
    </source>
</reference>
<feature type="region of interest" description="Disordered" evidence="1">
    <location>
        <begin position="67"/>
        <end position="155"/>
    </location>
</feature>
<proteinExistence type="predicted"/>
<dbReference type="RefSeq" id="WP_238208671.1">
    <property type="nucleotide sequence ID" value="NZ_JBHTND010000024.1"/>
</dbReference>
<comment type="caution">
    <text evidence="2">The sequence shown here is derived from an EMBL/GenBank/DDBJ whole genome shotgun (WGS) entry which is preliminary data.</text>
</comment>
<sequence length="155" mass="16049">MNPFEQQVRERAYYIWEGEGRVFGRADEHWLMAEAELRPVTVSAPVYVQNPAADLSLAPSPAKVLKPRASRSAGAAAKAVSETSVAAKSETAPRQAKAAATKSTATKTASAKAAAAPKATKAAASKTVSSNGASTKPRAMSKPRAAAMESAATVH</sequence>
<evidence type="ECO:0000256" key="1">
    <source>
        <dbReference type="SAM" id="MobiDB-lite"/>
    </source>
</evidence>
<accession>A0ABW3X2V4</accession>
<evidence type="ECO:0000313" key="3">
    <source>
        <dbReference type="Proteomes" id="UP001597176"/>
    </source>
</evidence>